<dbReference type="GO" id="GO:0003723">
    <property type="term" value="F:RNA binding"/>
    <property type="evidence" value="ECO:0007669"/>
    <property type="project" value="InterPro"/>
</dbReference>
<dbReference type="GO" id="GO:0016787">
    <property type="term" value="F:hydrolase activity"/>
    <property type="evidence" value="ECO:0007669"/>
    <property type="project" value="UniProtKB-KW"/>
</dbReference>
<dbReference type="InterPro" id="IPR000026">
    <property type="entry name" value="N1-like"/>
</dbReference>
<keyword evidence="3" id="KW-0732">Signal</keyword>
<dbReference type="Gene3D" id="3.10.450.30">
    <property type="entry name" value="Microbial ribonucleases"/>
    <property type="match status" value="1"/>
</dbReference>
<gene>
    <name evidence="4" type="ORF">P691DRAFT_678122</name>
</gene>
<dbReference type="EMBL" id="MU151399">
    <property type="protein sequence ID" value="KAF9444150.1"/>
    <property type="molecule type" value="Genomic_DNA"/>
</dbReference>
<keyword evidence="2" id="KW-0378">Hydrolase</keyword>
<dbReference type="Pfam" id="PF00545">
    <property type="entry name" value="Ribonuclease"/>
    <property type="match status" value="1"/>
</dbReference>
<evidence type="ECO:0000256" key="3">
    <source>
        <dbReference type="SAM" id="SignalP"/>
    </source>
</evidence>
<dbReference type="SUPFAM" id="SSF53933">
    <property type="entry name" value="Microbial ribonucleases"/>
    <property type="match status" value="1"/>
</dbReference>
<proteinExistence type="predicted"/>
<comment type="caution">
    <text evidence="4">The sequence shown here is derived from an EMBL/GenBank/DDBJ whole genome shotgun (WGS) entry which is preliminary data.</text>
</comment>
<organism evidence="4 5">
    <name type="scientific">Macrolepiota fuliginosa MF-IS2</name>
    <dbReference type="NCBI Taxonomy" id="1400762"/>
    <lineage>
        <taxon>Eukaryota</taxon>
        <taxon>Fungi</taxon>
        <taxon>Dikarya</taxon>
        <taxon>Basidiomycota</taxon>
        <taxon>Agaricomycotina</taxon>
        <taxon>Agaricomycetes</taxon>
        <taxon>Agaricomycetidae</taxon>
        <taxon>Agaricales</taxon>
        <taxon>Agaricineae</taxon>
        <taxon>Agaricaceae</taxon>
        <taxon>Macrolepiota</taxon>
    </lineage>
</organism>
<keyword evidence="1" id="KW-0540">Nuclease</keyword>
<evidence type="ECO:0000256" key="1">
    <source>
        <dbReference type="ARBA" id="ARBA00022722"/>
    </source>
</evidence>
<keyword evidence="5" id="KW-1185">Reference proteome</keyword>
<accession>A0A9P5X517</accession>
<feature type="chain" id="PRO_5040128153" evidence="3">
    <location>
        <begin position="20"/>
        <end position="122"/>
    </location>
</feature>
<dbReference type="AlphaFoldDB" id="A0A9P5X517"/>
<evidence type="ECO:0000313" key="5">
    <source>
        <dbReference type="Proteomes" id="UP000807342"/>
    </source>
</evidence>
<dbReference type="Proteomes" id="UP000807342">
    <property type="component" value="Unassembled WGS sequence"/>
</dbReference>
<dbReference type="GO" id="GO:0004521">
    <property type="term" value="F:RNA endonuclease activity"/>
    <property type="evidence" value="ECO:0007669"/>
    <property type="project" value="InterPro"/>
</dbReference>
<evidence type="ECO:0000256" key="2">
    <source>
        <dbReference type="ARBA" id="ARBA00022801"/>
    </source>
</evidence>
<sequence length="122" mass="13614">MFNIACMIFAFVLSTSVQAYTCNCNGRTYNNSDIFSAINKANQIDEAANQPDGLYPHRYANPTNMEYPWCGNGHFAEYPLVPVPPGPFKSGDPGPDRVIYLVGTRKTFCGVMSRCPDFHSEY</sequence>
<dbReference type="OrthoDB" id="3040351at2759"/>
<dbReference type="InterPro" id="IPR016191">
    <property type="entry name" value="Ribonuclease/ribotoxin"/>
</dbReference>
<protein>
    <submittedName>
        <fullName evidence="4">Uncharacterized protein</fullName>
    </submittedName>
</protein>
<evidence type="ECO:0000313" key="4">
    <source>
        <dbReference type="EMBL" id="KAF9444150.1"/>
    </source>
</evidence>
<feature type="signal peptide" evidence="3">
    <location>
        <begin position="1"/>
        <end position="19"/>
    </location>
</feature>
<name>A0A9P5X517_9AGAR</name>
<reference evidence="4" key="1">
    <citation type="submission" date="2020-11" db="EMBL/GenBank/DDBJ databases">
        <authorList>
            <consortium name="DOE Joint Genome Institute"/>
            <person name="Ahrendt S."/>
            <person name="Riley R."/>
            <person name="Andreopoulos W."/>
            <person name="Labutti K."/>
            <person name="Pangilinan J."/>
            <person name="Ruiz-Duenas F.J."/>
            <person name="Barrasa J.M."/>
            <person name="Sanchez-Garcia M."/>
            <person name="Camarero S."/>
            <person name="Miyauchi S."/>
            <person name="Serrano A."/>
            <person name="Linde D."/>
            <person name="Babiker R."/>
            <person name="Drula E."/>
            <person name="Ayuso-Fernandez I."/>
            <person name="Pacheco R."/>
            <person name="Padilla G."/>
            <person name="Ferreira P."/>
            <person name="Barriuso J."/>
            <person name="Kellner H."/>
            <person name="Castanera R."/>
            <person name="Alfaro M."/>
            <person name="Ramirez L."/>
            <person name="Pisabarro A.G."/>
            <person name="Kuo A."/>
            <person name="Tritt A."/>
            <person name="Lipzen A."/>
            <person name="He G."/>
            <person name="Yan M."/>
            <person name="Ng V."/>
            <person name="Cullen D."/>
            <person name="Martin F."/>
            <person name="Rosso M.-N."/>
            <person name="Henrissat B."/>
            <person name="Hibbett D."/>
            <person name="Martinez A.T."/>
            <person name="Grigoriev I.V."/>
        </authorList>
    </citation>
    <scope>NUCLEOTIDE SEQUENCE</scope>
    <source>
        <strain evidence="4">MF-IS2</strain>
    </source>
</reference>